<dbReference type="GO" id="GO:0006635">
    <property type="term" value="P:fatty acid beta-oxidation"/>
    <property type="evidence" value="ECO:0007669"/>
    <property type="project" value="TreeGrafter"/>
</dbReference>
<organism evidence="3">
    <name type="scientific">marine metagenome</name>
    <dbReference type="NCBI Taxonomy" id="408172"/>
    <lineage>
        <taxon>unclassified sequences</taxon>
        <taxon>metagenomes</taxon>
        <taxon>ecological metagenomes</taxon>
    </lineage>
</organism>
<name>A0A381N5J6_9ZZZZ</name>
<evidence type="ECO:0000313" key="3">
    <source>
        <dbReference type="EMBL" id="SUZ49334.1"/>
    </source>
</evidence>
<keyword evidence="1" id="KW-0443">Lipid metabolism</keyword>
<gene>
    <name evidence="3" type="ORF">METZ01_LOCUS2188</name>
</gene>
<dbReference type="InterPro" id="IPR001753">
    <property type="entry name" value="Enoyl-CoA_hydra/iso"/>
</dbReference>
<feature type="non-terminal residue" evidence="3">
    <location>
        <position position="1"/>
    </location>
</feature>
<proteinExistence type="predicted"/>
<dbReference type="AlphaFoldDB" id="A0A381N5J6"/>
<dbReference type="GO" id="GO:0016829">
    <property type="term" value="F:lyase activity"/>
    <property type="evidence" value="ECO:0007669"/>
    <property type="project" value="UniProtKB-KW"/>
</dbReference>
<dbReference type="SUPFAM" id="SSF52096">
    <property type="entry name" value="ClpP/crotonase"/>
    <property type="match status" value="1"/>
</dbReference>
<dbReference type="PANTHER" id="PTHR11941">
    <property type="entry name" value="ENOYL-COA HYDRATASE-RELATED"/>
    <property type="match status" value="1"/>
</dbReference>
<dbReference type="PANTHER" id="PTHR11941:SF169">
    <property type="entry name" value="(7AS)-7A-METHYL-1,5-DIOXO-2,3,5,6,7,7A-HEXAHYDRO-1H-INDENE-CARBOXYL-COA HYDROLASE"/>
    <property type="match status" value="1"/>
</dbReference>
<accession>A0A381N5J6</accession>
<evidence type="ECO:0000256" key="1">
    <source>
        <dbReference type="ARBA" id="ARBA00023098"/>
    </source>
</evidence>
<evidence type="ECO:0008006" key="4">
    <source>
        <dbReference type="Google" id="ProtNLM"/>
    </source>
</evidence>
<dbReference type="EMBL" id="UINC01000111">
    <property type="protein sequence ID" value="SUZ49334.1"/>
    <property type="molecule type" value="Genomic_DNA"/>
</dbReference>
<keyword evidence="2" id="KW-0456">Lyase</keyword>
<dbReference type="Pfam" id="PF00378">
    <property type="entry name" value="ECH_1"/>
    <property type="match status" value="1"/>
</dbReference>
<reference evidence="3" key="1">
    <citation type="submission" date="2018-05" db="EMBL/GenBank/DDBJ databases">
        <authorList>
            <person name="Lanie J.A."/>
            <person name="Ng W.-L."/>
            <person name="Kazmierczak K.M."/>
            <person name="Andrzejewski T.M."/>
            <person name="Davidsen T.M."/>
            <person name="Wayne K.J."/>
            <person name="Tettelin H."/>
            <person name="Glass J.I."/>
            <person name="Rusch D."/>
            <person name="Podicherti R."/>
            <person name="Tsui H.-C.T."/>
            <person name="Winkler M.E."/>
        </authorList>
    </citation>
    <scope>NUCLEOTIDE SEQUENCE</scope>
</reference>
<dbReference type="Gene3D" id="3.90.226.10">
    <property type="entry name" value="2-enoyl-CoA Hydratase, Chain A, domain 1"/>
    <property type="match status" value="1"/>
</dbReference>
<protein>
    <recommendedName>
        <fullName evidence="4">Enoyl-CoA hydratase</fullName>
    </recommendedName>
</protein>
<evidence type="ECO:0000256" key="2">
    <source>
        <dbReference type="ARBA" id="ARBA00023239"/>
    </source>
</evidence>
<dbReference type="CDD" id="cd06558">
    <property type="entry name" value="crotonase-like"/>
    <property type="match status" value="1"/>
</dbReference>
<sequence>VTLEVQRPSDSPGVLRLILSNPPANATSIEDLRSIADTLENLSPDDHVVVVSARGKGFSAGGDLKEMGRLEGHEGILQQCLESARACTAISRCPIPVIMVVHDYCLGVGIELVGSADIALANEDALFQWTEIDNGTVGGAAQGFRMLPSQVLRHLMFTAEPITARDLWIRGALTEVLPISNLEARSQDIARTIAEKPSDLVRHLKASMDSIEGLNVESAMRFEQGFIFQLNMEGSGSAARAAFLDGDRKGLKGSSALPDT</sequence>
<dbReference type="InterPro" id="IPR029045">
    <property type="entry name" value="ClpP/crotonase-like_dom_sf"/>
</dbReference>